<keyword evidence="2" id="KW-0560">Oxidoreductase</keyword>
<gene>
    <name evidence="3" type="ORF">AQJ46_49705</name>
</gene>
<dbReference type="PANTHER" id="PTHR24321:SF14">
    <property type="entry name" value="SHORT-CHAIN TYPE DEHYDROGENASE_REDUCTASE BLR2146-RELATED"/>
    <property type="match status" value="1"/>
</dbReference>
<dbReference type="AlphaFoldDB" id="A0A117QVX5"/>
<dbReference type="PANTHER" id="PTHR24321">
    <property type="entry name" value="DEHYDROGENASES, SHORT CHAIN"/>
    <property type="match status" value="1"/>
</dbReference>
<evidence type="ECO:0000313" key="3">
    <source>
        <dbReference type="EMBL" id="KUN54923.1"/>
    </source>
</evidence>
<comment type="similarity">
    <text evidence="1">Belongs to the short-chain dehydrogenases/reductases (SDR) family.</text>
</comment>
<dbReference type="STRING" id="58343.AQJ46_49705"/>
<dbReference type="SUPFAM" id="SSF51735">
    <property type="entry name" value="NAD(P)-binding Rossmann-fold domains"/>
    <property type="match status" value="1"/>
</dbReference>
<sequence length="179" mass="18002">MPVVMIGSAPTNLTDTVLAQLRDAGWDVAPDESGPVDAVVVDAGLAEGTVNDTAVAELLAGARRWPFHSGDAGGGAIVVVGSRDQLGSGKRAEAAAVAGALASVVRSLALELAPAQVRVNLVAPFDPSVEDVRSLLPTPVAVEDVAATVAFLADPRSSYITGQILFCCGGASLLSSLSV</sequence>
<proteinExistence type="inferred from homology"/>
<dbReference type="Gene3D" id="3.40.50.720">
    <property type="entry name" value="NAD(P)-binding Rossmann-like Domain"/>
    <property type="match status" value="1"/>
</dbReference>
<accession>A0A117QVX5</accession>
<dbReference type="PRINTS" id="PR00081">
    <property type="entry name" value="GDHRDH"/>
</dbReference>
<evidence type="ECO:0000256" key="1">
    <source>
        <dbReference type="ARBA" id="ARBA00006484"/>
    </source>
</evidence>
<dbReference type="EMBL" id="LMWU01000082">
    <property type="protein sequence ID" value="KUN54923.1"/>
    <property type="molecule type" value="Genomic_DNA"/>
</dbReference>
<reference evidence="3 4" key="1">
    <citation type="submission" date="2015-10" db="EMBL/GenBank/DDBJ databases">
        <title>Draft genome sequence of Streptomyces canus DSM 40017, type strain for the species Streptomyces canus.</title>
        <authorList>
            <person name="Ruckert C."/>
            <person name="Winkler A."/>
            <person name="Kalinowski J."/>
            <person name="Kampfer P."/>
            <person name="Glaeser S."/>
        </authorList>
    </citation>
    <scope>NUCLEOTIDE SEQUENCE [LARGE SCALE GENOMIC DNA]</scope>
    <source>
        <strain evidence="3 4">DSM 40017</strain>
    </source>
</reference>
<dbReference type="InterPro" id="IPR002347">
    <property type="entry name" value="SDR_fam"/>
</dbReference>
<evidence type="ECO:0008006" key="5">
    <source>
        <dbReference type="Google" id="ProtNLM"/>
    </source>
</evidence>
<evidence type="ECO:0000313" key="4">
    <source>
        <dbReference type="Proteomes" id="UP000053669"/>
    </source>
</evidence>
<comment type="caution">
    <text evidence="3">The sequence shown here is derived from an EMBL/GenBank/DDBJ whole genome shotgun (WGS) entry which is preliminary data.</text>
</comment>
<dbReference type="GO" id="GO:0016491">
    <property type="term" value="F:oxidoreductase activity"/>
    <property type="evidence" value="ECO:0007669"/>
    <property type="project" value="UniProtKB-KW"/>
</dbReference>
<dbReference type="Pfam" id="PF13561">
    <property type="entry name" value="adh_short_C2"/>
    <property type="match status" value="1"/>
</dbReference>
<dbReference type="InterPro" id="IPR036291">
    <property type="entry name" value="NAD(P)-bd_dom_sf"/>
</dbReference>
<protein>
    <recommendedName>
        <fullName evidence="5">Short-chain dehydrogenase</fullName>
    </recommendedName>
</protein>
<dbReference type="RefSeq" id="WP_059211971.1">
    <property type="nucleotide sequence ID" value="NZ_KQ948690.1"/>
</dbReference>
<name>A0A117QVX5_9ACTN</name>
<evidence type="ECO:0000256" key="2">
    <source>
        <dbReference type="ARBA" id="ARBA00023002"/>
    </source>
</evidence>
<dbReference type="Proteomes" id="UP000053669">
    <property type="component" value="Unassembled WGS sequence"/>
</dbReference>
<organism evidence="3 4">
    <name type="scientific">Streptomyces canus</name>
    <dbReference type="NCBI Taxonomy" id="58343"/>
    <lineage>
        <taxon>Bacteria</taxon>
        <taxon>Bacillati</taxon>
        <taxon>Actinomycetota</taxon>
        <taxon>Actinomycetes</taxon>
        <taxon>Kitasatosporales</taxon>
        <taxon>Streptomycetaceae</taxon>
        <taxon>Streptomyces</taxon>
        <taxon>Streptomyces aurantiacus group</taxon>
    </lineage>
</organism>